<accession>A0A5N1J5X3</accession>
<dbReference type="InterPro" id="IPR021474">
    <property type="entry name" value="DUF3127"/>
</dbReference>
<dbReference type="RefSeq" id="WP_150881305.1">
    <property type="nucleotide sequence ID" value="NZ_VTWS01000011.1"/>
</dbReference>
<dbReference type="EMBL" id="VTWS01000011">
    <property type="protein sequence ID" value="KAA9346311.1"/>
    <property type="molecule type" value="Genomic_DNA"/>
</dbReference>
<proteinExistence type="predicted"/>
<evidence type="ECO:0000256" key="1">
    <source>
        <dbReference type="SAM" id="MobiDB-lite"/>
    </source>
</evidence>
<dbReference type="Proteomes" id="UP000326344">
    <property type="component" value="Unassembled WGS sequence"/>
</dbReference>
<dbReference type="Pfam" id="PF11325">
    <property type="entry name" value="DUF3127"/>
    <property type="match status" value="1"/>
</dbReference>
<sequence>MQDSQVITGKFFGAGAIKYVGENNYAVRSFWIDITTNPDFPNTPEFQLKGDKVNLVNELRKGQSVVIKYNLDGRKYDKTAEGGRKGVITNLNAWRIEVVQMQLAATVATAPQAAPALRPAGLPQPAPTSPSFQEEDNDLRF</sequence>
<comment type="caution">
    <text evidence="2">The sequence shown here is derived from an EMBL/GenBank/DDBJ whole genome shotgun (WGS) entry which is preliminary data.</text>
</comment>
<name>A0A5N1J5X3_9BACT</name>
<dbReference type="AlphaFoldDB" id="A0A5N1J5X3"/>
<gene>
    <name evidence="2" type="ORF">F0P93_29020</name>
</gene>
<reference evidence="2 3" key="1">
    <citation type="submission" date="2019-09" db="EMBL/GenBank/DDBJ databases">
        <title>Genome Sequence of Larkinella sp MA1.</title>
        <authorList>
            <person name="Srinivasan S."/>
        </authorList>
    </citation>
    <scope>NUCLEOTIDE SEQUENCE [LARGE SCALE GENOMIC DNA]</scope>
    <source>
        <strain evidence="2 3">MA1</strain>
    </source>
</reference>
<keyword evidence="3" id="KW-1185">Reference proteome</keyword>
<protein>
    <submittedName>
        <fullName evidence="2">DUF3127 domain-containing protein</fullName>
    </submittedName>
</protein>
<organism evidence="2 3">
    <name type="scientific">Larkinella humicola</name>
    <dbReference type="NCBI Taxonomy" id="2607654"/>
    <lineage>
        <taxon>Bacteria</taxon>
        <taxon>Pseudomonadati</taxon>
        <taxon>Bacteroidota</taxon>
        <taxon>Cytophagia</taxon>
        <taxon>Cytophagales</taxon>
        <taxon>Spirosomataceae</taxon>
        <taxon>Larkinella</taxon>
    </lineage>
</organism>
<evidence type="ECO:0000313" key="2">
    <source>
        <dbReference type="EMBL" id="KAA9346311.1"/>
    </source>
</evidence>
<evidence type="ECO:0000313" key="3">
    <source>
        <dbReference type="Proteomes" id="UP000326344"/>
    </source>
</evidence>
<feature type="region of interest" description="Disordered" evidence="1">
    <location>
        <begin position="115"/>
        <end position="141"/>
    </location>
</feature>